<name>A0A510WV03_9LACO</name>
<dbReference type="Proteomes" id="UP000321722">
    <property type="component" value="Unassembled WGS sequence"/>
</dbReference>
<dbReference type="EMBL" id="BJUI01000023">
    <property type="protein sequence ID" value="GEK42461.1"/>
    <property type="molecule type" value="Genomic_DNA"/>
</dbReference>
<dbReference type="InterPro" id="IPR010982">
    <property type="entry name" value="Lambda_DNA-bd_dom_sf"/>
</dbReference>
<dbReference type="InterPro" id="IPR046335">
    <property type="entry name" value="LacI/GalR-like_sensor"/>
</dbReference>
<dbReference type="Pfam" id="PF00356">
    <property type="entry name" value="LacI"/>
    <property type="match status" value="1"/>
</dbReference>
<keyword evidence="1" id="KW-0805">Transcription regulation</keyword>
<dbReference type="InterPro" id="IPR000843">
    <property type="entry name" value="HTH_LacI"/>
</dbReference>
<dbReference type="Gene3D" id="3.40.50.2300">
    <property type="match status" value="2"/>
</dbReference>
<keyword evidence="2" id="KW-0238">DNA-binding</keyword>
<dbReference type="PANTHER" id="PTHR30146:SF154">
    <property type="entry name" value="TRANSCRIPTION REGULATOR, MEMBER OF GALR FAMILY"/>
    <property type="match status" value="1"/>
</dbReference>
<sequence>MTTLKDVAREANVSQMTVSRVINHPEQVTEELKQLVYDAMKTLNYHPNIAAKALANNRTQVIKFVILEEIDTVEPYYMYLLTGIANELEKHQYTLQLVTHRNVSLGDCDGYIITGARNKDFEWIDTIKEPVIIFGENRHGYDYIDTDNVGGIAKATRYAIKQHYANINFIGIDMDEPFEYSREEGYIREMQKEHLVPTIFRCVNRSTAARKLIEKNWKSFKPNTMFICSSDRIALGVERAVRGQNGKIPQDYGIIGHDGVFLDQIAFPKLSTIRQNVVFMGEQCAVSILKKIFFHNVSVGNQHFKSELILRDTTR</sequence>
<protein>
    <submittedName>
        <fullName evidence="5">LacI family transcriptional regulator</fullName>
    </submittedName>
</protein>
<dbReference type="RefSeq" id="WP_057827251.1">
    <property type="nucleotide sequence ID" value="NZ_BAAACL010000012.1"/>
</dbReference>
<dbReference type="Pfam" id="PF13377">
    <property type="entry name" value="Peripla_BP_3"/>
    <property type="match status" value="1"/>
</dbReference>
<gene>
    <name evidence="5" type="ORF">LAV01_12930</name>
</gene>
<comment type="caution">
    <text evidence="5">The sequence shown here is derived from an EMBL/GenBank/DDBJ whole genome shotgun (WGS) entry which is preliminary data.</text>
</comment>
<dbReference type="GO" id="GO:0003700">
    <property type="term" value="F:DNA-binding transcription factor activity"/>
    <property type="evidence" value="ECO:0007669"/>
    <property type="project" value="TreeGrafter"/>
</dbReference>
<keyword evidence="6" id="KW-1185">Reference proteome</keyword>
<dbReference type="InterPro" id="IPR028082">
    <property type="entry name" value="Peripla_BP_I"/>
</dbReference>
<dbReference type="Gene3D" id="1.10.260.40">
    <property type="entry name" value="lambda repressor-like DNA-binding domains"/>
    <property type="match status" value="1"/>
</dbReference>
<feature type="domain" description="HTH lacI-type" evidence="4">
    <location>
        <begin position="2"/>
        <end position="56"/>
    </location>
</feature>
<dbReference type="SUPFAM" id="SSF53822">
    <property type="entry name" value="Periplasmic binding protein-like I"/>
    <property type="match status" value="1"/>
</dbReference>
<dbReference type="PROSITE" id="PS00356">
    <property type="entry name" value="HTH_LACI_1"/>
    <property type="match status" value="1"/>
</dbReference>
<dbReference type="PROSITE" id="PS50932">
    <property type="entry name" value="HTH_LACI_2"/>
    <property type="match status" value="1"/>
</dbReference>
<dbReference type="GeneID" id="29934142"/>
<dbReference type="CDD" id="cd01392">
    <property type="entry name" value="HTH_LacI"/>
    <property type="match status" value="1"/>
</dbReference>
<evidence type="ECO:0000256" key="1">
    <source>
        <dbReference type="ARBA" id="ARBA00023015"/>
    </source>
</evidence>
<accession>A0A510WV03</accession>
<proteinExistence type="predicted"/>
<evidence type="ECO:0000313" key="6">
    <source>
        <dbReference type="Proteomes" id="UP000321722"/>
    </source>
</evidence>
<dbReference type="PANTHER" id="PTHR30146">
    <property type="entry name" value="LACI-RELATED TRANSCRIPTIONAL REPRESSOR"/>
    <property type="match status" value="1"/>
</dbReference>
<reference evidence="5 6" key="1">
    <citation type="submission" date="2019-07" db="EMBL/GenBank/DDBJ databases">
        <title>Whole genome shotgun sequence of Lactobacillus aviarius subsp. aviarius NBRC 102162.</title>
        <authorList>
            <person name="Hosoyama A."/>
            <person name="Uohara A."/>
            <person name="Ohji S."/>
            <person name="Ichikawa N."/>
        </authorList>
    </citation>
    <scope>NUCLEOTIDE SEQUENCE [LARGE SCALE GENOMIC DNA]</scope>
    <source>
        <strain evidence="5 6">NBRC 102162</strain>
    </source>
</reference>
<dbReference type="PRINTS" id="PR00036">
    <property type="entry name" value="HTHLACI"/>
</dbReference>
<dbReference type="SUPFAM" id="SSF47413">
    <property type="entry name" value="lambda repressor-like DNA-binding domains"/>
    <property type="match status" value="1"/>
</dbReference>
<dbReference type="SMART" id="SM00354">
    <property type="entry name" value="HTH_LACI"/>
    <property type="match status" value="1"/>
</dbReference>
<evidence type="ECO:0000256" key="3">
    <source>
        <dbReference type="ARBA" id="ARBA00023163"/>
    </source>
</evidence>
<dbReference type="AlphaFoldDB" id="A0A510WV03"/>
<evidence type="ECO:0000313" key="5">
    <source>
        <dbReference type="EMBL" id="GEK42461.1"/>
    </source>
</evidence>
<evidence type="ECO:0000259" key="4">
    <source>
        <dbReference type="PROSITE" id="PS50932"/>
    </source>
</evidence>
<organism evidence="5 6">
    <name type="scientific">Ligilactobacillus aviarius</name>
    <dbReference type="NCBI Taxonomy" id="1606"/>
    <lineage>
        <taxon>Bacteria</taxon>
        <taxon>Bacillati</taxon>
        <taxon>Bacillota</taxon>
        <taxon>Bacilli</taxon>
        <taxon>Lactobacillales</taxon>
        <taxon>Lactobacillaceae</taxon>
        <taxon>Ligilactobacillus</taxon>
    </lineage>
</organism>
<keyword evidence="3" id="KW-0804">Transcription</keyword>
<evidence type="ECO:0000256" key="2">
    <source>
        <dbReference type="ARBA" id="ARBA00023125"/>
    </source>
</evidence>
<dbReference type="GO" id="GO:0000976">
    <property type="term" value="F:transcription cis-regulatory region binding"/>
    <property type="evidence" value="ECO:0007669"/>
    <property type="project" value="TreeGrafter"/>
</dbReference>